<evidence type="ECO:0000313" key="2">
    <source>
        <dbReference type="Proteomes" id="UP000830583"/>
    </source>
</evidence>
<proteinExistence type="predicted"/>
<reference evidence="1" key="1">
    <citation type="submission" date="2022-04" db="EMBL/GenBank/DDBJ databases">
        <title>Consumption of N2O by Flavobacterium azooxidireducens sp. nov. isolated from Decomposing Leaf Litter of Phragmites australis (Cav.).</title>
        <authorList>
            <person name="Behrendt U."/>
            <person name="Spanner T."/>
            <person name="Augustin J."/>
            <person name="Horn M.A."/>
            <person name="Kolb S."/>
            <person name="Ulrich A."/>
        </authorList>
    </citation>
    <scope>NUCLEOTIDE SEQUENCE</scope>
    <source>
        <strain evidence="1">IGB 4-14</strain>
    </source>
</reference>
<name>A0ABY4KHB3_9FLAO</name>
<dbReference type="RefSeq" id="WP_248435945.1">
    <property type="nucleotide sequence ID" value="NZ_CP096205.1"/>
</dbReference>
<dbReference type="Proteomes" id="UP000830583">
    <property type="component" value="Chromosome"/>
</dbReference>
<evidence type="ECO:0000313" key="1">
    <source>
        <dbReference type="EMBL" id="UPQ80193.1"/>
    </source>
</evidence>
<accession>A0ABY4KHB3</accession>
<keyword evidence="2" id="KW-1185">Reference proteome</keyword>
<dbReference type="EMBL" id="CP096205">
    <property type="protein sequence ID" value="UPQ80193.1"/>
    <property type="molecule type" value="Genomic_DNA"/>
</dbReference>
<protein>
    <submittedName>
        <fullName evidence="1">Uncharacterized protein</fullName>
    </submittedName>
</protein>
<organism evidence="1 2">
    <name type="scientific">Flavobacterium azooxidireducens</name>
    <dbReference type="NCBI Taxonomy" id="1871076"/>
    <lineage>
        <taxon>Bacteria</taxon>
        <taxon>Pseudomonadati</taxon>
        <taxon>Bacteroidota</taxon>
        <taxon>Flavobacteriia</taxon>
        <taxon>Flavobacteriales</taxon>
        <taxon>Flavobacteriaceae</taxon>
        <taxon>Flavobacterium</taxon>
    </lineage>
</organism>
<gene>
    <name evidence="1" type="ORF">M0M57_05000</name>
</gene>
<sequence length="53" mass="5560">MKPIPLSIPSLFAKAVFSKPPQELPLVALGQQEKISFGGSRLSIAIGAKGLVQ</sequence>